<dbReference type="EMBL" id="LACB01000504">
    <property type="protein sequence ID" value="KAJ9482826.1"/>
    <property type="molecule type" value="Genomic_DNA"/>
</dbReference>
<protein>
    <recommendedName>
        <fullName evidence="4">60S ribosomal protein L41</fullName>
    </recommendedName>
</protein>
<comment type="caution">
    <text evidence="7">The sequence shown here is derived from an EMBL/GenBank/DDBJ whole genome shotgun (WGS) entry which is preliminary data.</text>
</comment>
<reference evidence="7" key="2">
    <citation type="journal article" date="2016" name="Fungal Biol.">
        <title>Ochratoxin A production by Penicillium thymicola.</title>
        <authorList>
            <person name="Nguyen H.D.T."/>
            <person name="McMullin D.R."/>
            <person name="Ponomareva E."/>
            <person name="Riley R."/>
            <person name="Pomraning K.R."/>
            <person name="Baker S.E."/>
            <person name="Seifert K.A."/>
        </authorList>
    </citation>
    <scope>NUCLEOTIDE SEQUENCE</scope>
    <source>
        <strain evidence="7">DAOM 180753</strain>
    </source>
</reference>
<feature type="signal peptide" evidence="6">
    <location>
        <begin position="1"/>
        <end position="17"/>
    </location>
</feature>
<dbReference type="Proteomes" id="UP001227192">
    <property type="component" value="Unassembled WGS sequence"/>
</dbReference>
<evidence type="ECO:0000256" key="1">
    <source>
        <dbReference type="ARBA" id="ARBA00022980"/>
    </source>
</evidence>
<dbReference type="Pfam" id="PF05162">
    <property type="entry name" value="Ribosomal_L41"/>
    <property type="match status" value="1"/>
</dbReference>
<organism evidence="7 8">
    <name type="scientific">Penicillium thymicola</name>
    <dbReference type="NCBI Taxonomy" id="293382"/>
    <lineage>
        <taxon>Eukaryota</taxon>
        <taxon>Fungi</taxon>
        <taxon>Dikarya</taxon>
        <taxon>Ascomycota</taxon>
        <taxon>Pezizomycotina</taxon>
        <taxon>Eurotiomycetes</taxon>
        <taxon>Eurotiomycetidae</taxon>
        <taxon>Eurotiales</taxon>
        <taxon>Aspergillaceae</taxon>
        <taxon>Penicillium</taxon>
    </lineage>
</organism>
<gene>
    <name evidence="7" type="ORF">VN97_g10595</name>
</gene>
<keyword evidence="1 4" id="KW-0689">Ribosomal protein</keyword>
<comment type="similarity">
    <text evidence="3 4">Belongs to the eukaryotic ribosomal protein eS32 family.</text>
</comment>
<evidence type="ECO:0000256" key="4">
    <source>
        <dbReference type="RuleBase" id="RU368055"/>
    </source>
</evidence>
<sequence length="84" mass="10034">MALFFSWMLNCTNVITLQSPLVLPRVAESAALYVNAFQVAPSLRLSFYYLCFSSSKSLKMRDKWRKKRTRRLKRKRRKMRARSK</sequence>
<dbReference type="AlphaFoldDB" id="A0AAI9T9K9"/>
<accession>A0AAI9T9K9</accession>
<evidence type="ECO:0000256" key="5">
    <source>
        <dbReference type="SAM" id="MobiDB-lite"/>
    </source>
</evidence>
<feature type="region of interest" description="Disordered" evidence="5">
    <location>
        <begin position="63"/>
        <end position="84"/>
    </location>
</feature>
<proteinExistence type="inferred from homology"/>
<dbReference type="InterPro" id="IPR007836">
    <property type="entry name" value="Ribosomal_eS32"/>
</dbReference>
<evidence type="ECO:0000313" key="8">
    <source>
        <dbReference type="Proteomes" id="UP001227192"/>
    </source>
</evidence>
<keyword evidence="6" id="KW-0732">Signal</keyword>
<dbReference type="GO" id="GO:0003735">
    <property type="term" value="F:structural constituent of ribosome"/>
    <property type="evidence" value="ECO:0007669"/>
    <property type="project" value="UniProtKB-UniRule"/>
</dbReference>
<dbReference type="GO" id="GO:1990904">
    <property type="term" value="C:ribonucleoprotein complex"/>
    <property type="evidence" value="ECO:0007669"/>
    <property type="project" value="UniProtKB-KW"/>
</dbReference>
<evidence type="ECO:0000256" key="2">
    <source>
        <dbReference type="ARBA" id="ARBA00023274"/>
    </source>
</evidence>
<comment type="subunit">
    <text evidence="4">Component of the large ribosomal subunit.</text>
</comment>
<evidence type="ECO:0000313" key="7">
    <source>
        <dbReference type="EMBL" id="KAJ9482826.1"/>
    </source>
</evidence>
<feature type="chain" id="PRO_5042572142" description="60S ribosomal protein L41" evidence="6">
    <location>
        <begin position="18"/>
        <end position="84"/>
    </location>
</feature>
<dbReference type="GO" id="GO:0005840">
    <property type="term" value="C:ribosome"/>
    <property type="evidence" value="ECO:0007669"/>
    <property type="project" value="UniProtKB-KW"/>
</dbReference>
<evidence type="ECO:0000256" key="6">
    <source>
        <dbReference type="SAM" id="SignalP"/>
    </source>
</evidence>
<name>A0AAI9T9K9_PENTH</name>
<keyword evidence="8" id="KW-1185">Reference proteome</keyword>
<reference evidence="7" key="1">
    <citation type="submission" date="2015-06" db="EMBL/GenBank/DDBJ databases">
        <authorList>
            <person name="Nguyen H."/>
        </authorList>
    </citation>
    <scope>NUCLEOTIDE SEQUENCE</scope>
    <source>
        <strain evidence="7">DAOM 180753</strain>
    </source>
</reference>
<evidence type="ECO:0000256" key="3">
    <source>
        <dbReference type="ARBA" id="ARBA00043969"/>
    </source>
</evidence>
<keyword evidence="2 4" id="KW-0687">Ribonucleoprotein</keyword>
<dbReference type="GO" id="GO:0006412">
    <property type="term" value="P:translation"/>
    <property type="evidence" value="ECO:0007669"/>
    <property type="project" value="InterPro"/>
</dbReference>